<keyword evidence="1" id="KW-0812">Transmembrane</keyword>
<keyword evidence="1" id="KW-0472">Membrane</keyword>
<evidence type="ECO:0008006" key="4">
    <source>
        <dbReference type="Google" id="ProtNLM"/>
    </source>
</evidence>
<accession>A0ABT8AZ90</accession>
<reference evidence="2" key="1">
    <citation type="journal article" date="2014" name="Int. J. Syst. Evol. Microbiol.">
        <title>Complete genome of a new Firmicutes species belonging to the dominant human colonic microbiota ('Ruminococcus bicirculans') reveals two chromosomes and a selective capacity to utilize plant glucans.</title>
        <authorList>
            <consortium name="NISC Comparative Sequencing Program"/>
            <person name="Wegmann U."/>
            <person name="Louis P."/>
            <person name="Goesmann A."/>
            <person name="Henrissat B."/>
            <person name="Duncan S.H."/>
            <person name="Flint H.J."/>
        </authorList>
    </citation>
    <scope>NUCLEOTIDE SEQUENCE</scope>
    <source>
        <strain evidence="2">CECT 7703</strain>
    </source>
</reference>
<evidence type="ECO:0000256" key="1">
    <source>
        <dbReference type="SAM" id="Phobius"/>
    </source>
</evidence>
<evidence type="ECO:0000313" key="3">
    <source>
        <dbReference type="Proteomes" id="UP001180081"/>
    </source>
</evidence>
<proteinExistence type="predicted"/>
<feature type="transmembrane region" description="Helical" evidence="1">
    <location>
        <begin position="97"/>
        <end position="120"/>
    </location>
</feature>
<feature type="transmembrane region" description="Helical" evidence="1">
    <location>
        <begin position="41"/>
        <end position="60"/>
    </location>
</feature>
<dbReference type="SUPFAM" id="SSF81442">
    <property type="entry name" value="Cytochrome c oxidase subunit I-like"/>
    <property type="match status" value="1"/>
</dbReference>
<dbReference type="Proteomes" id="UP001180081">
    <property type="component" value="Unassembled WGS sequence"/>
</dbReference>
<comment type="caution">
    <text evidence="2">The sequence shown here is derived from an EMBL/GenBank/DDBJ whole genome shotgun (WGS) entry which is preliminary data.</text>
</comment>
<organism evidence="2 3">
    <name type="scientific">Chitinimonas viridis</name>
    <dbReference type="NCBI Taxonomy" id="664880"/>
    <lineage>
        <taxon>Bacteria</taxon>
        <taxon>Pseudomonadati</taxon>
        <taxon>Pseudomonadota</taxon>
        <taxon>Betaproteobacteria</taxon>
        <taxon>Neisseriales</taxon>
        <taxon>Chitinibacteraceae</taxon>
        <taxon>Chitinimonas</taxon>
    </lineage>
</organism>
<feature type="transmembrane region" description="Helical" evidence="1">
    <location>
        <begin position="72"/>
        <end position="91"/>
    </location>
</feature>
<dbReference type="Gene3D" id="1.20.210.10">
    <property type="entry name" value="Cytochrome c oxidase-like, subunit I domain"/>
    <property type="match status" value="1"/>
</dbReference>
<dbReference type="EMBL" id="JAUFPU010000001">
    <property type="protein sequence ID" value="MDN3575302.1"/>
    <property type="molecule type" value="Genomic_DNA"/>
</dbReference>
<protein>
    <recommendedName>
        <fullName evidence="4">Cytochrome-c oxidase</fullName>
    </recommendedName>
</protein>
<sequence>MMHAHAKTWVYLALVYFLVAIFLGVQMGVSQDYALRSVHTHVHLLGWVSLTLTGLVYHFFPHAGQSRMAHVHFWLYNSGTPLMLVALALFARGQGAAQPVIAIGSVMVLLAVVLFVFNVLRHRG</sequence>
<keyword evidence="3" id="KW-1185">Reference proteome</keyword>
<evidence type="ECO:0000313" key="2">
    <source>
        <dbReference type="EMBL" id="MDN3575302.1"/>
    </source>
</evidence>
<reference evidence="2" key="2">
    <citation type="submission" date="2023-06" db="EMBL/GenBank/DDBJ databases">
        <authorList>
            <person name="Lucena T."/>
            <person name="Sun Q."/>
        </authorList>
    </citation>
    <scope>NUCLEOTIDE SEQUENCE</scope>
    <source>
        <strain evidence="2">CECT 7703</strain>
    </source>
</reference>
<gene>
    <name evidence="2" type="ORF">QWZ03_00765</name>
</gene>
<keyword evidence="1" id="KW-1133">Transmembrane helix</keyword>
<name>A0ABT8AZ90_9NEIS</name>
<dbReference type="InterPro" id="IPR036927">
    <property type="entry name" value="Cyt_c_oxase-like_su1_sf"/>
</dbReference>
<feature type="transmembrane region" description="Helical" evidence="1">
    <location>
        <begin position="9"/>
        <end position="29"/>
    </location>
</feature>
<dbReference type="RefSeq" id="WP_284197793.1">
    <property type="nucleotide sequence ID" value="NZ_JAUFPU010000001.1"/>
</dbReference>